<feature type="region of interest" description="Disordered" evidence="1">
    <location>
        <begin position="122"/>
        <end position="149"/>
    </location>
</feature>
<feature type="compositionally biased region" description="Basic and acidic residues" evidence="1">
    <location>
        <begin position="138"/>
        <end position="149"/>
    </location>
</feature>
<accession>A0AAW2S7Q2</accession>
<feature type="region of interest" description="Disordered" evidence="1">
    <location>
        <begin position="328"/>
        <end position="355"/>
    </location>
</feature>
<dbReference type="PANTHER" id="PTHR46250:SF15">
    <property type="entry name" value="OS01G0523800 PROTEIN"/>
    <property type="match status" value="1"/>
</dbReference>
<sequence length="434" mass="49781">MKVSDFKCMDNLRMSGNAFGSLCQILENSADLRGTRHLTVSEQVEIFVSILGHHKKNCVVKYDFICSGRTISKHFHSVLRIVLRLQPLLLPHPTPISEECQGSRWRWFMGCLGALDGTHVEMNPADEERTSNPRRYRGKSDKTSAKRTRTQREQEVLVNALRTICCTSCRYENGFRAWYLNQLEALMFKQFPDINLRAEPHINSKIHVWKKYYSTLIGMMGKSGLGWDDNRCMVTVDSQDVWDEYWKIDPIARTMCYKSWSFIPTWHEIFGQDRAKVGLILEILNEHVHPTKSNLGQTDTQDCYVPTTEWCLEFGYVRNDRAASEEIQVTQEPNVQSTGSNGKNTNSSKKRKGVKVSNDDGLSNIISTFCESANAHLGELSKKLCVDYLKREKQAAVYEAMDKVSNIDINDKILISDRLVDNLKSINLFFNLLD</sequence>
<proteinExistence type="predicted"/>
<dbReference type="Pfam" id="PF26138">
    <property type="entry name" value="DUF8040"/>
    <property type="match status" value="1"/>
</dbReference>
<organism evidence="3">
    <name type="scientific">Sesamum radiatum</name>
    <name type="common">Black benniseed</name>
    <dbReference type="NCBI Taxonomy" id="300843"/>
    <lineage>
        <taxon>Eukaryota</taxon>
        <taxon>Viridiplantae</taxon>
        <taxon>Streptophyta</taxon>
        <taxon>Embryophyta</taxon>
        <taxon>Tracheophyta</taxon>
        <taxon>Spermatophyta</taxon>
        <taxon>Magnoliopsida</taxon>
        <taxon>eudicotyledons</taxon>
        <taxon>Gunneridae</taxon>
        <taxon>Pentapetalae</taxon>
        <taxon>asterids</taxon>
        <taxon>lamiids</taxon>
        <taxon>Lamiales</taxon>
        <taxon>Pedaliaceae</taxon>
        <taxon>Sesamum</taxon>
    </lineage>
</organism>
<dbReference type="PANTHER" id="PTHR46250">
    <property type="entry name" value="MYB/SANT-LIKE DNA-BINDING DOMAIN PROTEIN-RELATED"/>
    <property type="match status" value="1"/>
</dbReference>
<gene>
    <name evidence="3" type="ORF">Sradi_2649600</name>
</gene>
<comment type="caution">
    <text evidence="3">The sequence shown here is derived from an EMBL/GenBank/DDBJ whole genome shotgun (WGS) entry which is preliminary data.</text>
</comment>
<reference evidence="3" key="2">
    <citation type="journal article" date="2024" name="Plant">
        <title>Genomic evolution and insights into agronomic trait innovations of Sesamum species.</title>
        <authorList>
            <person name="Miao H."/>
            <person name="Wang L."/>
            <person name="Qu L."/>
            <person name="Liu H."/>
            <person name="Sun Y."/>
            <person name="Le M."/>
            <person name="Wang Q."/>
            <person name="Wei S."/>
            <person name="Zheng Y."/>
            <person name="Lin W."/>
            <person name="Duan Y."/>
            <person name="Cao H."/>
            <person name="Xiong S."/>
            <person name="Wang X."/>
            <person name="Wei L."/>
            <person name="Li C."/>
            <person name="Ma Q."/>
            <person name="Ju M."/>
            <person name="Zhao R."/>
            <person name="Li G."/>
            <person name="Mu C."/>
            <person name="Tian Q."/>
            <person name="Mei H."/>
            <person name="Zhang T."/>
            <person name="Gao T."/>
            <person name="Zhang H."/>
        </authorList>
    </citation>
    <scope>NUCLEOTIDE SEQUENCE</scope>
    <source>
        <strain evidence="3">G02</strain>
    </source>
</reference>
<evidence type="ECO:0000256" key="1">
    <source>
        <dbReference type="SAM" id="MobiDB-lite"/>
    </source>
</evidence>
<reference evidence="3" key="1">
    <citation type="submission" date="2020-06" db="EMBL/GenBank/DDBJ databases">
        <authorList>
            <person name="Li T."/>
            <person name="Hu X."/>
            <person name="Zhang T."/>
            <person name="Song X."/>
            <person name="Zhang H."/>
            <person name="Dai N."/>
            <person name="Sheng W."/>
            <person name="Hou X."/>
            <person name="Wei L."/>
        </authorList>
    </citation>
    <scope>NUCLEOTIDE SEQUENCE</scope>
    <source>
        <strain evidence="3">G02</strain>
        <tissue evidence="3">Leaf</tissue>
    </source>
</reference>
<dbReference type="AlphaFoldDB" id="A0AAW2S7Q2"/>
<name>A0AAW2S7Q2_SESRA</name>
<evidence type="ECO:0000313" key="3">
    <source>
        <dbReference type="EMBL" id="KAL0387678.1"/>
    </source>
</evidence>
<dbReference type="InterPro" id="IPR058353">
    <property type="entry name" value="DUF8040"/>
</dbReference>
<protein>
    <recommendedName>
        <fullName evidence="2">DUF8040 domain-containing protein</fullName>
    </recommendedName>
</protein>
<evidence type="ECO:0000259" key="2">
    <source>
        <dbReference type="Pfam" id="PF26138"/>
    </source>
</evidence>
<dbReference type="EMBL" id="JACGWJ010000011">
    <property type="protein sequence ID" value="KAL0387678.1"/>
    <property type="molecule type" value="Genomic_DNA"/>
</dbReference>
<feature type="domain" description="DUF8040" evidence="2">
    <location>
        <begin position="7"/>
        <end position="83"/>
    </location>
</feature>
<feature type="compositionally biased region" description="Low complexity" evidence="1">
    <location>
        <begin position="337"/>
        <end position="347"/>
    </location>
</feature>